<organism evidence="2 3">
    <name type="scientific">Riccia sorocarpa</name>
    <dbReference type="NCBI Taxonomy" id="122646"/>
    <lineage>
        <taxon>Eukaryota</taxon>
        <taxon>Viridiplantae</taxon>
        <taxon>Streptophyta</taxon>
        <taxon>Embryophyta</taxon>
        <taxon>Marchantiophyta</taxon>
        <taxon>Marchantiopsida</taxon>
        <taxon>Marchantiidae</taxon>
        <taxon>Marchantiales</taxon>
        <taxon>Ricciaceae</taxon>
        <taxon>Riccia</taxon>
    </lineage>
</organism>
<dbReference type="EMBL" id="JBJQOH010000004">
    <property type="protein sequence ID" value="KAL3689524.1"/>
    <property type="molecule type" value="Genomic_DNA"/>
</dbReference>
<protein>
    <recommendedName>
        <fullName evidence="4">Endonuclease/exonuclease/phosphatase domain-containing protein</fullName>
    </recommendedName>
</protein>
<feature type="compositionally biased region" description="Basic and acidic residues" evidence="1">
    <location>
        <begin position="27"/>
        <end position="54"/>
    </location>
</feature>
<evidence type="ECO:0008006" key="4">
    <source>
        <dbReference type="Google" id="ProtNLM"/>
    </source>
</evidence>
<feature type="region of interest" description="Disordered" evidence="1">
    <location>
        <begin position="1"/>
        <end position="63"/>
    </location>
</feature>
<keyword evidence="3" id="KW-1185">Reference proteome</keyword>
<dbReference type="Gene3D" id="3.60.10.10">
    <property type="entry name" value="Endonuclease/exonuclease/phosphatase"/>
    <property type="match status" value="1"/>
</dbReference>
<feature type="compositionally biased region" description="Basic and acidic residues" evidence="1">
    <location>
        <begin position="1"/>
        <end position="13"/>
    </location>
</feature>
<evidence type="ECO:0000256" key="1">
    <source>
        <dbReference type="SAM" id="MobiDB-lite"/>
    </source>
</evidence>
<proteinExistence type="predicted"/>
<dbReference type="Proteomes" id="UP001633002">
    <property type="component" value="Unassembled WGS sequence"/>
</dbReference>
<sequence>MGAAKELDVEHTAAGHGDPPDPTTSSDDSKSSGGRPERDWNIQCKREDRKHGRPEWFPNKKSKPFRKQQDVDVLCLQEVKNSEERLEHQLARIIPGATVVVDLQDTAAGGTTILVNPEVQILESGSKVDGTCAWVKIMTAPSKNHLEEQLREWAGLKDWEYGVPGAVFCALQKL</sequence>
<evidence type="ECO:0000313" key="3">
    <source>
        <dbReference type="Proteomes" id="UP001633002"/>
    </source>
</evidence>
<dbReference type="InterPro" id="IPR036691">
    <property type="entry name" value="Endo/exonu/phosph_ase_sf"/>
</dbReference>
<evidence type="ECO:0000313" key="2">
    <source>
        <dbReference type="EMBL" id="KAL3689524.1"/>
    </source>
</evidence>
<dbReference type="SUPFAM" id="SSF56219">
    <property type="entry name" value="DNase I-like"/>
    <property type="match status" value="1"/>
</dbReference>
<accession>A0ABD3HJG6</accession>
<gene>
    <name evidence="2" type="ORF">R1sor_015833</name>
</gene>
<reference evidence="2 3" key="1">
    <citation type="submission" date="2024-09" db="EMBL/GenBank/DDBJ databases">
        <title>Chromosome-scale assembly of Riccia sorocarpa.</title>
        <authorList>
            <person name="Paukszto L."/>
        </authorList>
    </citation>
    <scope>NUCLEOTIDE SEQUENCE [LARGE SCALE GENOMIC DNA]</scope>
    <source>
        <strain evidence="2">LP-2024</strain>
        <tissue evidence="2">Aerial parts of the thallus</tissue>
    </source>
</reference>
<comment type="caution">
    <text evidence="2">The sequence shown here is derived from an EMBL/GenBank/DDBJ whole genome shotgun (WGS) entry which is preliminary data.</text>
</comment>
<dbReference type="AlphaFoldDB" id="A0ABD3HJG6"/>
<name>A0ABD3HJG6_9MARC</name>